<name>A0A656VHN6_SERMA</name>
<reference evidence="1 2" key="1">
    <citation type="submission" date="2015-06" db="EMBL/GenBank/DDBJ databases">
        <title>Draft Genome of Serratia marcescens Strain AH0650_Sm1.</title>
        <authorList>
            <person name="Wan Y."/>
            <person name="Gorrie C."/>
            <person name="Holt K."/>
        </authorList>
    </citation>
    <scope>NUCLEOTIDE SEQUENCE [LARGE SCALE GENOMIC DNA]</scope>
    <source>
        <strain evidence="1 2">AH0650_Sm1</strain>
    </source>
</reference>
<dbReference type="Proteomes" id="UP000037482">
    <property type="component" value="Unassembled WGS sequence"/>
</dbReference>
<evidence type="ECO:0000313" key="1">
    <source>
        <dbReference type="EMBL" id="KMU51832.1"/>
    </source>
</evidence>
<dbReference type="EMBL" id="LFJS01000012">
    <property type="protein sequence ID" value="KMU51832.1"/>
    <property type="molecule type" value="Genomic_DNA"/>
</dbReference>
<accession>A0A656VHN6</accession>
<comment type="caution">
    <text evidence="1">The sequence shown here is derived from an EMBL/GenBank/DDBJ whole genome shotgun (WGS) entry which is preliminary data.</text>
</comment>
<gene>
    <name evidence="1" type="ORF">AB868_02583</name>
</gene>
<dbReference type="AlphaFoldDB" id="A0A656VHN6"/>
<protein>
    <submittedName>
        <fullName evidence="1">Uncharacterized protein</fullName>
    </submittedName>
</protein>
<proteinExistence type="predicted"/>
<sequence length="34" mass="3945">MFADAFKKQLRNMINQQPHDSNLLLPGKLFSKVN</sequence>
<organism evidence="1 2">
    <name type="scientific">Serratia marcescens</name>
    <dbReference type="NCBI Taxonomy" id="615"/>
    <lineage>
        <taxon>Bacteria</taxon>
        <taxon>Pseudomonadati</taxon>
        <taxon>Pseudomonadota</taxon>
        <taxon>Gammaproteobacteria</taxon>
        <taxon>Enterobacterales</taxon>
        <taxon>Yersiniaceae</taxon>
        <taxon>Serratia</taxon>
    </lineage>
</organism>
<evidence type="ECO:0000313" key="2">
    <source>
        <dbReference type="Proteomes" id="UP000037482"/>
    </source>
</evidence>